<dbReference type="EMBL" id="KP136319">
    <property type="protein sequence ID" value="AJF98458.1"/>
    <property type="molecule type" value="Genomic_DNA"/>
</dbReference>
<dbReference type="KEGG" id="vg:23463375"/>
<protein>
    <submittedName>
        <fullName evidence="1">Uncharacterized protein</fullName>
    </submittedName>
</protein>
<dbReference type="Proteomes" id="UP000202511">
    <property type="component" value="Segment"/>
</dbReference>
<dbReference type="GeneID" id="23463375"/>
<reference evidence="1 2" key="1">
    <citation type="journal article" date="2015" name="Parasitol. Res.">
        <title>Viruses in close associations with free-living amoebae.</title>
        <authorList>
            <person name="Scheid P."/>
        </authorList>
    </citation>
    <scope>NUCLEOTIDE SEQUENCE [LARGE SCALE GENOMIC DNA]</scope>
    <source>
        <strain evidence="1">KlaHel</strain>
    </source>
</reference>
<organism evidence="1 2">
    <name type="scientific">Pandoravirus inopinatum</name>
    <dbReference type="NCBI Taxonomy" id="1605721"/>
    <lineage>
        <taxon>Viruses</taxon>
        <taxon>Pandoravirus</taxon>
    </lineage>
</organism>
<evidence type="ECO:0000313" key="1">
    <source>
        <dbReference type="EMBL" id="AJF98458.1"/>
    </source>
</evidence>
<sequence length="134" mass="13655">MENCVRSAMGAPCESETPRCELGIAETQTSVGTPKRVSTTGVRVDGSLVNGAQGTRIACEIPLCLMPVWHTVALAAAAAAAHAVNLPGVDSKDMLIKGRILSAVSFGGVHRKTILSASCASSNGPARHHAAGPP</sequence>
<name>A0A0B5IZS7_9VIRU</name>
<evidence type="ECO:0000313" key="2">
    <source>
        <dbReference type="Proteomes" id="UP000202511"/>
    </source>
</evidence>
<accession>A0A0B5IZS7</accession>
<dbReference type="RefSeq" id="YP_009120693.1">
    <property type="nucleotide sequence ID" value="NC_026440.1"/>
</dbReference>
<proteinExistence type="predicted"/>